<dbReference type="Pfam" id="PF06022">
    <property type="entry name" value="Cir_Bir_Yir"/>
    <property type="match status" value="1"/>
</dbReference>
<name>A0A6V7ST06_PLAVN</name>
<reference evidence="2 3" key="1">
    <citation type="submission" date="2020-08" db="EMBL/GenBank/DDBJ databases">
        <authorList>
            <person name="Ramaprasad A."/>
        </authorList>
    </citation>
    <scope>NUCLEOTIDE SEQUENCE [LARGE SCALE GENOMIC DNA]</scope>
</reference>
<keyword evidence="1" id="KW-0472">Membrane</keyword>
<dbReference type="InterPro" id="IPR006477">
    <property type="entry name" value="Yir_bir_cir"/>
</dbReference>
<dbReference type="AlphaFoldDB" id="A0A6V7ST06"/>
<evidence type="ECO:0000313" key="2">
    <source>
        <dbReference type="EMBL" id="CAD2102740.1"/>
    </source>
</evidence>
<dbReference type="Proteomes" id="UP000515308">
    <property type="component" value="Chromosome PVLDE_13"/>
</dbReference>
<dbReference type="EMBL" id="LR865375">
    <property type="protein sequence ID" value="CAD2102740.1"/>
    <property type="molecule type" value="Genomic_DNA"/>
</dbReference>
<dbReference type="NCBIfam" id="TIGR01590">
    <property type="entry name" value="yir-bir-cir_Pla"/>
    <property type="match status" value="1"/>
</dbReference>
<protein>
    <submittedName>
        <fullName evidence="2">CIR protein PIR protein</fullName>
    </submittedName>
</protein>
<keyword evidence="1" id="KW-1133">Transmembrane helix</keyword>
<evidence type="ECO:0000256" key="1">
    <source>
        <dbReference type="SAM" id="Phobius"/>
    </source>
</evidence>
<sequence length="183" mass="20938">MEANTLYTTLITGASDNKTYKGIIDKKIDLMNMDIKIIFKFYEVLHILCNIYNEDKEKNINCTKISKDAEEFVKKYKEFNKYPNVTKDSPYYQVWFTLPTDYNYFKNYCAKNCSECSNIPQFPGIKAGQSSIQDNAELSAQCSEATSSSSSIASRLIPVLSTFVAIPIFLGIGYKYSIFEFDK</sequence>
<gene>
    <name evidence="2" type="ORF">PVLDE_1307410</name>
</gene>
<dbReference type="VEuPathDB" id="PlasmoDB:PVLDE_1307410"/>
<proteinExistence type="predicted"/>
<organism evidence="2 3">
    <name type="scientific">Plasmodium vinckei lentum</name>
    <dbReference type="NCBI Taxonomy" id="138297"/>
    <lineage>
        <taxon>Eukaryota</taxon>
        <taxon>Sar</taxon>
        <taxon>Alveolata</taxon>
        <taxon>Apicomplexa</taxon>
        <taxon>Aconoidasida</taxon>
        <taxon>Haemosporida</taxon>
        <taxon>Plasmodiidae</taxon>
        <taxon>Plasmodium</taxon>
        <taxon>Plasmodium (Vinckeia)</taxon>
    </lineage>
</organism>
<evidence type="ECO:0000313" key="3">
    <source>
        <dbReference type="Proteomes" id="UP000515308"/>
    </source>
</evidence>
<keyword evidence="1" id="KW-0812">Transmembrane</keyword>
<feature type="transmembrane region" description="Helical" evidence="1">
    <location>
        <begin position="156"/>
        <end position="174"/>
    </location>
</feature>
<accession>A0A6V7ST06</accession>